<sequence>MSLPMCSAKAPPILTIFLAKKIEAHAQQFIQFTVDSNTGSTNIVEQIIFWYLMAPPPPGGFHNLEDVLSENLEVTLLDNIAVTLPVSSVNKM</sequence>
<accession>A0A166QZT3</accession>
<proteinExistence type="predicted"/>
<reference evidence="1 2" key="1">
    <citation type="journal article" date="2016" name="Mol. Biol. Evol.">
        <title>Comparative Genomics of Early-Diverging Mushroom-Forming Fungi Provides Insights into the Origins of Lignocellulose Decay Capabilities.</title>
        <authorList>
            <person name="Nagy L.G."/>
            <person name="Riley R."/>
            <person name="Tritt A."/>
            <person name="Adam C."/>
            <person name="Daum C."/>
            <person name="Floudas D."/>
            <person name="Sun H."/>
            <person name="Yadav J.S."/>
            <person name="Pangilinan J."/>
            <person name="Larsson K.H."/>
            <person name="Matsuura K."/>
            <person name="Barry K."/>
            <person name="Labutti K."/>
            <person name="Kuo R."/>
            <person name="Ohm R.A."/>
            <person name="Bhattacharya S.S."/>
            <person name="Shirouzu T."/>
            <person name="Yoshinaga Y."/>
            <person name="Martin F.M."/>
            <person name="Grigoriev I.V."/>
            <person name="Hibbett D.S."/>
        </authorList>
    </citation>
    <scope>NUCLEOTIDE SEQUENCE [LARGE SCALE GENOMIC DNA]</scope>
    <source>
        <strain evidence="1 2">CBS 109695</strain>
    </source>
</reference>
<organism evidence="1 2">
    <name type="scientific">Athelia psychrophila</name>
    <dbReference type="NCBI Taxonomy" id="1759441"/>
    <lineage>
        <taxon>Eukaryota</taxon>
        <taxon>Fungi</taxon>
        <taxon>Dikarya</taxon>
        <taxon>Basidiomycota</taxon>
        <taxon>Agaricomycotina</taxon>
        <taxon>Agaricomycetes</taxon>
        <taxon>Agaricomycetidae</taxon>
        <taxon>Atheliales</taxon>
        <taxon>Atheliaceae</taxon>
        <taxon>Athelia</taxon>
    </lineage>
</organism>
<gene>
    <name evidence="1" type="ORF">FIBSPDRAFT_948321</name>
</gene>
<dbReference type="EMBL" id="KV417507">
    <property type="protein sequence ID" value="KZP27744.1"/>
    <property type="molecule type" value="Genomic_DNA"/>
</dbReference>
<dbReference type="Proteomes" id="UP000076532">
    <property type="component" value="Unassembled WGS sequence"/>
</dbReference>
<evidence type="ECO:0000313" key="2">
    <source>
        <dbReference type="Proteomes" id="UP000076532"/>
    </source>
</evidence>
<keyword evidence="2" id="KW-1185">Reference proteome</keyword>
<protein>
    <submittedName>
        <fullName evidence="1">Uncharacterized protein</fullName>
    </submittedName>
</protein>
<dbReference type="AlphaFoldDB" id="A0A166QZT3"/>
<name>A0A166QZT3_9AGAM</name>
<evidence type="ECO:0000313" key="1">
    <source>
        <dbReference type="EMBL" id="KZP27744.1"/>
    </source>
</evidence>